<evidence type="ECO:0000259" key="10">
    <source>
        <dbReference type="PROSITE" id="PS50089"/>
    </source>
</evidence>
<feature type="region of interest" description="Disordered" evidence="9">
    <location>
        <begin position="2005"/>
        <end position="2026"/>
    </location>
</feature>
<dbReference type="InterPro" id="IPR000330">
    <property type="entry name" value="SNF2_N"/>
</dbReference>
<dbReference type="PROSITE" id="PS50089">
    <property type="entry name" value="ZF_RING_2"/>
    <property type="match status" value="1"/>
</dbReference>
<keyword evidence="8" id="KW-0175">Coiled coil</keyword>
<evidence type="ECO:0000256" key="8">
    <source>
        <dbReference type="SAM" id="Coils"/>
    </source>
</evidence>
<dbReference type="InterPro" id="IPR049730">
    <property type="entry name" value="SNF2/RAD54-like_C"/>
</dbReference>
<feature type="region of interest" description="Disordered" evidence="9">
    <location>
        <begin position="1366"/>
        <end position="1385"/>
    </location>
</feature>
<dbReference type="Gene3D" id="3.40.50.300">
    <property type="entry name" value="P-loop containing nucleotide triphosphate hydrolases"/>
    <property type="match status" value="1"/>
</dbReference>
<keyword evidence="5" id="KW-0862">Zinc</keyword>
<dbReference type="InterPro" id="IPR014001">
    <property type="entry name" value="Helicase_ATP-bd"/>
</dbReference>
<dbReference type="InterPro" id="IPR038718">
    <property type="entry name" value="SNF2-like_sf"/>
</dbReference>
<feature type="compositionally biased region" description="Gly residues" evidence="9">
    <location>
        <begin position="1334"/>
        <end position="1346"/>
    </location>
</feature>
<organism evidence="12 13">
    <name type="scientific">Chaetomidium leptoderma</name>
    <dbReference type="NCBI Taxonomy" id="669021"/>
    <lineage>
        <taxon>Eukaryota</taxon>
        <taxon>Fungi</taxon>
        <taxon>Dikarya</taxon>
        <taxon>Ascomycota</taxon>
        <taxon>Pezizomycotina</taxon>
        <taxon>Sordariomycetes</taxon>
        <taxon>Sordariomycetidae</taxon>
        <taxon>Sordariales</taxon>
        <taxon>Chaetomiaceae</taxon>
        <taxon>Chaetomidium</taxon>
    </lineage>
</organism>
<evidence type="ECO:0000256" key="6">
    <source>
        <dbReference type="ARBA" id="ARBA00022840"/>
    </source>
</evidence>
<keyword evidence="1" id="KW-0479">Metal-binding</keyword>
<evidence type="ECO:0000313" key="13">
    <source>
        <dbReference type="Proteomes" id="UP001302745"/>
    </source>
</evidence>
<evidence type="ECO:0000256" key="7">
    <source>
        <dbReference type="PROSITE-ProRule" id="PRU00175"/>
    </source>
</evidence>
<feature type="domain" description="Helicase C-terminal" evidence="11">
    <location>
        <begin position="1088"/>
        <end position="1244"/>
    </location>
</feature>
<dbReference type="Proteomes" id="UP001302745">
    <property type="component" value="Unassembled WGS sequence"/>
</dbReference>
<dbReference type="InterPro" id="IPR052583">
    <property type="entry name" value="ATP-helicase/E3_Ub-Ligase"/>
</dbReference>
<dbReference type="GO" id="GO:0008270">
    <property type="term" value="F:zinc ion binding"/>
    <property type="evidence" value="ECO:0007669"/>
    <property type="project" value="UniProtKB-KW"/>
</dbReference>
<feature type="region of interest" description="Disordered" evidence="9">
    <location>
        <begin position="1322"/>
        <end position="1354"/>
    </location>
</feature>
<dbReference type="PROSITE" id="PS51194">
    <property type="entry name" value="HELICASE_CTER"/>
    <property type="match status" value="1"/>
</dbReference>
<feature type="compositionally biased region" description="Low complexity" evidence="9">
    <location>
        <begin position="2010"/>
        <end position="2024"/>
    </location>
</feature>
<keyword evidence="4" id="KW-0378">Hydrolase</keyword>
<dbReference type="SMART" id="SM00487">
    <property type="entry name" value="DEXDc"/>
    <property type="match status" value="1"/>
</dbReference>
<evidence type="ECO:0000259" key="11">
    <source>
        <dbReference type="PROSITE" id="PS51194"/>
    </source>
</evidence>
<dbReference type="Pfam" id="PF13639">
    <property type="entry name" value="zf-RING_2"/>
    <property type="match status" value="1"/>
</dbReference>
<feature type="region of interest" description="Disordered" evidence="9">
    <location>
        <begin position="1773"/>
        <end position="1819"/>
    </location>
</feature>
<dbReference type="GO" id="GO:0005524">
    <property type="term" value="F:ATP binding"/>
    <property type="evidence" value="ECO:0007669"/>
    <property type="project" value="InterPro"/>
</dbReference>
<evidence type="ECO:0000256" key="9">
    <source>
        <dbReference type="SAM" id="MobiDB-lite"/>
    </source>
</evidence>
<dbReference type="Gene3D" id="3.30.40.10">
    <property type="entry name" value="Zinc/RING finger domain, C3HC4 (zinc finger)"/>
    <property type="match status" value="1"/>
</dbReference>
<dbReference type="PROSITE" id="PS00518">
    <property type="entry name" value="ZF_RING_1"/>
    <property type="match status" value="1"/>
</dbReference>
<comment type="caution">
    <text evidence="12">The sequence shown here is derived from an EMBL/GenBank/DDBJ whole genome shotgun (WGS) entry which is preliminary data.</text>
</comment>
<dbReference type="InterPro" id="IPR017907">
    <property type="entry name" value="Znf_RING_CS"/>
</dbReference>
<dbReference type="InterPro" id="IPR013083">
    <property type="entry name" value="Znf_RING/FYVE/PHD"/>
</dbReference>
<dbReference type="PANTHER" id="PTHR45865:SF1">
    <property type="entry name" value="E3 UBIQUITIN-PROTEIN LIGASE SHPRH"/>
    <property type="match status" value="1"/>
</dbReference>
<dbReference type="GO" id="GO:0005634">
    <property type="term" value="C:nucleus"/>
    <property type="evidence" value="ECO:0007669"/>
    <property type="project" value="TreeGrafter"/>
</dbReference>
<dbReference type="GO" id="GO:0016787">
    <property type="term" value="F:hydrolase activity"/>
    <property type="evidence" value="ECO:0007669"/>
    <property type="project" value="UniProtKB-KW"/>
</dbReference>
<reference evidence="12" key="2">
    <citation type="submission" date="2023-05" db="EMBL/GenBank/DDBJ databases">
        <authorList>
            <consortium name="Lawrence Berkeley National Laboratory"/>
            <person name="Steindorff A."/>
            <person name="Hensen N."/>
            <person name="Bonometti L."/>
            <person name="Westerberg I."/>
            <person name="Brannstrom I.O."/>
            <person name="Guillou S."/>
            <person name="Cros-Aarteil S."/>
            <person name="Calhoun S."/>
            <person name="Haridas S."/>
            <person name="Kuo A."/>
            <person name="Mondo S."/>
            <person name="Pangilinan J."/>
            <person name="Riley R."/>
            <person name="Labutti K."/>
            <person name="Andreopoulos B."/>
            <person name="Lipzen A."/>
            <person name="Chen C."/>
            <person name="Yanf M."/>
            <person name="Daum C."/>
            <person name="Ng V."/>
            <person name="Clum A."/>
            <person name="Ohm R."/>
            <person name="Martin F."/>
            <person name="Silar P."/>
            <person name="Natvig D."/>
            <person name="Lalanne C."/>
            <person name="Gautier V."/>
            <person name="Ament-Velasquez S.L."/>
            <person name="Kruys A."/>
            <person name="Hutchinson M.I."/>
            <person name="Powell A.J."/>
            <person name="Barry K."/>
            <person name="Miller A.N."/>
            <person name="Grigoriev I.V."/>
            <person name="Debuchy R."/>
            <person name="Gladieux P."/>
            <person name="Thoren M.H."/>
            <person name="Johannesson H."/>
        </authorList>
    </citation>
    <scope>NUCLEOTIDE SEQUENCE</scope>
    <source>
        <strain evidence="12">CBS 538.74</strain>
    </source>
</reference>
<dbReference type="FunFam" id="3.40.50.300:FF:001870">
    <property type="entry name" value="SNF2 family helicase/ATPase, putative"/>
    <property type="match status" value="1"/>
</dbReference>
<keyword evidence="6" id="KW-0067">ATP-binding</keyword>
<protein>
    <submittedName>
        <fullName evidence="12">SNF2 family domain-containing protein</fullName>
    </submittedName>
</protein>
<evidence type="ECO:0000313" key="12">
    <source>
        <dbReference type="EMBL" id="KAK4151754.1"/>
    </source>
</evidence>
<dbReference type="CDD" id="cd18793">
    <property type="entry name" value="SF2_C_SNF"/>
    <property type="match status" value="1"/>
</dbReference>
<sequence length="2194" mass="246175">MPRAKANRGPRATQLCQKSESENIAAFVELQLSPRAKYRGRAFAIYPSLDDGNLTPSLRTALKVVATLASNSGEEGCFWAAVDISILSQGESVHIHLSIKVNWNERALRDEVLETWYPDLHLQKANGMQPSWSPQDFYQAACVPDKERMDAEISSMEIPRAWNQSPQTNQAGIQPYVPPVSSEPPISFAQAIDADGNTIYISPLLRAATRDTSLFRSAQDFRGGILAEEMGLGKTLEMIALILLHPRPECPIMIFDSFLQRELLTTSATLIVAPSSLLDHLKVMFYPGIKRLSKLKDVVITSYEVLRTEIWAASDEPRLKSPLVQISWWRVCIDEAQMLARRIPRINAWAVTGTPVKDDIQKDLRGLLLFLRYEPYASDTKIWNFLTTFDKASFREIFNSISMRHSKSLVRNEIAIPRQNRYVITMPFTAVEEQHYQSLFEELAETCGLDARGNPLQADWDPEDPAVQSAMRVALDRLRQTVLHPEVGNRNRRALGQRTGPMRTIAEVLDAMLEQADSAMRADHRSLLSTTLMRGQILACQKREQDALAAWQEVLAKGTDLVDECRAQLDREMQEARRGNTIEPQPPADDGEAEDRVDTVSPRVGEARRRLRSALEIQHRAIFFCANGYFSMKSNKEITVPDSEEFRRLEKLEVEAYDRAKEIRKEILQESHGKARKLMERLVRAAEQQSFAVIPVCKPIKKQGIESLRVADALEELNVALDEQAAEIDDWREHVIQLLLKPLVDEEKDETTGEEYEQSTKLQDEILVYLQVLRAALADRHGAITGQKNFLVEHDTKVAVRMATAGEGPFPEKLLELLQAREDIKPPFVEGEPLTSMRGMVSELRALSVKLRNQAAALVGNSRPANELAGVSELLKSTLSHQAEQAKATAAMEKEIERFMDTLNARIEYYRQLQEVSDMVGEYEGSLEAEALDAALRKINEQEEGLQTKLAAGEAKHRYLVHLKEAETGSEEQRMCVICQASFTIGVLTVCGHQFCKECITLWFRAHRNCPVCKRHLHQSNLHDITLKPQELKVHSETHHRSNDGPDKTQLTPFRKVSTIYTEFNTEKLAEIKNIDLDGPSFTTKVDMLIRHLLWLRQSDPGAKSIVFSQYKEFLEVLALAFRQYRIGFTSFDKAHGITNFKEDPGTEVFLLHARAHASGLNLVNASHVFLCEPLLNTALELQAIARVDRIGQQHETTVWLYLVDGTVEESIHDLSVQRRMEHMGRNVKAKSIESTPELSDATLDEANALQMQQAHLTKLMEILSTILDYLPVADQIRFARASRRMREMVYDDTRWVARLRSMGCWDEVAARKRFEEVMKRRRAASTATTGSVGNTGGVGSGGTPGAPGDNNVNRQSLLFDAGLEEEKRQKAQQQQQQQQQQHLQVAEVRDGFETMKVGGSTQTHKDPSTDPEALVQVLKNARSVRGLARQEYGKIYGALAPFYFDLVLAKTHTDPLVFKVFRDPERQSQMLANLRTFAKSDWAQGAQKREEKVDTMTSIFESAVLREFEQGYEFWDVDGRMNKYAHVLALLNGSTAAVELFIQKHPVFSDREVLANSMDCVNQAPADSITLEPSRRFFEVLTQKVNEQASIIERIFPNPGQVFWTFVDKVREDVIMEYATPLFDETHERSIPSYLKAVSGIFEQTLQFSRSLAPPKGAETHQEAKAKELALKVFEPHLDLYLQDEIDDFTGQAERKVGEWEKKLSEQEASAESFYMGNFTNRQADKKDFLTSFKKVVMMPVTVLPTTFALPSLPLGSPFASSKPAAAVAAASSSNGNNTVQNLSQQGSRSQSPAPAPAPAAPAAVDRSSSPMPGKAPTDELAAKAALMTSRLEGIKSLFSIEVALSLVHAAKASLGRVAVFIQLGGQAGGEAREQCEAIFVSLLRILGNRHVKPGFDRAVVHLSQYNPREVSEHDQGGVAPLVTFIELVNVGDLISQMIDVFYEQQLAGPKIADRNDFLDPAGLQKKRFEQMLDESVAAGLNKGIDVLMDEVEYLCATTQLPTDYNPGAATTPDPPASSTSSSNCEKRTSKALGAMINMDIGPTRTAQRIRELVASHTSMLVGSTDKSMLDVFNGEVGLRLFTAVCKHLKRQRVSTEGAIKLIADMNLYFEYVRTLKNQDLLDYFKALRELSQIYLIDARHAKEMATIIADGDRFGGIFRAEEVYEYAERRADWYQVRKDVERAMYGLECCLM</sequence>
<keyword evidence="2" id="KW-0547">Nucleotide-binding</keyword>
<dbReference type="EMBL" id="MU857002">
    <property type="protein sequence ID" value="KAK4151754.1"/>
    <property type="molecule type" value="Genomic_DNA"/>
</dbReference>
<proteinExistence type="predicted"/>
<dbReference type="InterPro" id="IPR001650">
    <property type="entry name" value="Helicase_C-like"/>
</dbReference>
<dbReference type="GO" id="GO:0061630">
    <property type="term" value="F:ubiquitin protein ligase activity"/>
    <property type="evidence" value="ECO:0007669"/>
    <property type="project" value="TreeGrafter"/>
</dbReference>
<accession>A0AAN6VI69</accession>
<dbReference type="SUPFAM" id="SSF81383">
    <property type="entry name" value="F-box domain"/>
    <property type="match status" value="1"/>
</dbReference>
<dbReference type="InterPro" id="IPR027417">
    <property type="entry name" value="P-loop_NTPase"/>
</dbReference>
<feature type="compositionally biased region" description="Low complexity" evidence="9">
    <location>
        <begin position="1373"/>
        <end position="1382"/>
    </location>
</feature>
<dbReference type="InterPro" id="IPR036047">
    <property type="entry name" value="F-box-like_dom_sf"/>
</dbReference>
<dbReference type="InterPro" id="IPR048627">
    <property type="entry name" value="Sec10_HB"/>
</dbReference>
<name>A0AAN6VI69_9PEZI</name>
<reference evidence="12" key="1">
    <citation type="journal article" date="2023" name="Mol. Phylogenet. Evol.">
        <title>Genome-scale phylogeny and comparative genomics of the fungal order Sordariales.</title>
        <authorList>
            <person name="Hensen N."/>
            <person name="Bonometti L."/>
            <person name="Westerberg I."/>
            <person name="Brannstrom I.O."/>
            <person name="Guillou S."/>
            <person name="Cros-Aarteil S."/>
            <person name="Calhoun S."/>
            <person name="Haridas S."/>
            <person name="Kuo A."/>
            <person name="Mondo S."/>
            <person name="Pangilinan J."/>
            <person name="Riley R."/>
            <person name="LaButti K."/>
            <person name="Andreopoulos B."/>
            <person name="Lipzen A."/>
            <person name="Chen C."/>
            <person name="Yan M."/>
            <person name="Daum C."/>
            <person name="Ng V."/>
            <person name="Clum A."/>
            <person name="Steindorff A."/>
            <person name="Ohm R.A."/>
            <person name="Martin F."/>
            <person name="Silar P."/>
            <person name="Natvig D.O."/>
            <person name="Lalanne C."/>
            <person name="Gautier V."/>
            <person name="Ament-Velasquez S.L."/>
            <person name="Kruys A."/>
            <person name="Hutchinson M.I."/>
            <person name="Powell A.J."/>
            <person name="Barry K."/>
            <person name="Miller A.N."/>
            <person name="Grigoriev I.V."/>
            <person name="Debuchy R."/>
            <person name="Gladieux P."/>
            <person name="Hiltunen Thoren M."/>
            <person name="Johannesson H."/>
        </authorList>
    </citation>
    <scope>NUCLEOTIDE SEQUENCE</scope>
    <source>
        <strain evidence="12">CBS 538.74</strain>
    </source>
</reference>
<dbReference type="SMART" id="SM00184">
    <property type="entry name" value="RING"/>
    <property type="match status" value="1"/>
</dbReference>
<feature type="region of interest" description="Disordered" evidence="9">
    <location>
        <begin position="575"/>
        <end position="600"/>
    </location>
</feature>
<dbReference type="Pfam" id="PF26021">
    <property type="entry name" value="Ferritin_C144_05"/>
    <property type="match status" value="1"/>
</dbReference>
<dbReference type="GO" id="GO:0000209">
    <property type="term" value="P:protein polyubiquitination"/>
    <property type="evidence" value="ECO:0007669"/>
    <property type="project" value="TreeGrafter"/>
</dbReference>
<evidence type="ECO:0000256" key="2">
    <source>
        <dbReference type="ARBA" id="ARBA00022741"/>
    </source>
</evidence>
<evidence type="ECO:0000256" key="5">
    <source>
        <dbReference type="ARBA" id="ARBA00022833"/>
    </source>
</evidence>
<feature type="compositionally biased region" description="Polar residues" evidence="9">
    <location>
        <begin position="1776"/>
        <end position="1793"/>
    </location>
</feature>
<dbReference type="GO" id="GO:0006974">
    <property type="term" value="P:DNA damage response"/>
    <property type="evidence" value="ECO:0007669"/>
    <property type="project" value="TreeGrafter"/>
</dbReference>
<dbReference type="SUPFAM" id="SSF57850">
    <property type="entry name" value="RING/U-box"/>
    <property type="match status" value="1"/>
</dbReference>
<keyword evidence="13" id="KW-1185">Reference proteome</keyword>
<dbReference type="PANTHER" id="PTHR45865">
    <property type="entry name" value="E3 UBIQUITIN-PROTEIN LIGASE SHPRH FAMILY MEMBER"/>
    <property type="match status" value="1"/>
</dbReference>
<dbReference type="Pfam" id="PF07393">
    <property type="entry name" value="Sec10_HB"/>
    <property type="match status" value="1"/>
</dbReference>
<keyword evidence="3 7" id="KW-0863">Zinc-finger</keyword>
<evidence type="ECO:0000256" key="4">
    <source>
        <dbReference type="ARBA" id="ARBA00022801"/>
    </source>
</evidence>
<dbReference type="Gene3D" id="3.40.50.10810">
    <property type="entry name" value="Tandem AAA-ATPase domain"/>
    <property type="match status" value="1"/>
</dbReference>
<feature type="domain" description="RING-type" evidence="10">
    <location>
        <begin position="976"/>
        <end position="1014"/>
    </location>
</feature>
<feature type="coiled-coil region" evidence="8">
    <location>
        <begin position="929"/>
        <end position="956"/>
    </location>
</feature>
<dbReference type="SUPFAM" id="SSF52540">
    <property type="entry name" value="P-loop containing nucleoside triphosphate hydrolases"/>
    <property type="match status" value="2"/>
</dbReference>
<dbReference type="InterPro" id="IPR059033">
    <property type="entry name" value="C144_05_dom"/>
</dbReference>
<dbReference type="Pfam" id="PF00271">
    <property type="entry name" value="Helicase_C"/>
    <property type="match status" value="1"/>
</dbReference>
<evidence type="ECO:0000256" key="1">
    <source>
        <dbReference type="ARBA" id="ARBA00022723"/>
    </source>
</evidence>
<gene>
    <name evidence="12" type="ORF">C8A00DRAFT_45112</name>
</gene>
<dbReference type="Pfam" id="PF00176">
    <property type="entry name" value="SNF2-rel_dom"/>
    <property type="match status" value="2"/>
</dbReference>
<evidence type="ECO:0000256" key="3">
    <source>
        <dbReference type="ARBA" id="ARBA00022771"/>
    </source>
</evidence>
<dbReference type="InterPro" id="IPR001841">
    <property type="entry name" value="Znf_RING"/>
</dbReference>